<dbReference type="InterPro" id="IPR036388">
    <property type="entry name" value="WH-like_DNA-bd_sf"/>
</dbReference>
<dbReference type="EMBL" id="LARY01000001">
    <property type="protein sequence ID" value="RDX02192.1"/>
    <property type="molecule type" value="Genomic_DNA"/>
</dbReference>
<dbReference type="GO" id="GO:0003677">
    <property type="term" value="F:DNA binding"/>
    <property type="evidence" value="ECO:0007669"/>
    <property type="project" value="UniProtKB-KW"/>
</dbReference>
<dbReference type="CDD" id="cd07377">
    <property type="entry name" value="WHTH_GntR"/>
    <property type="match status" value="1"/>
</dbReference>
<dbReference type="InterPro" id="IPR036390">
    <property type="entry name" value="WH_DNA-bd_sf"/>
</dbReference>
<dbReference type="Gene3D" id="1.10.10.10">
    <property type="entry name" value="Winged helix-like DNA-binding domain superfamily/Winged helix DNA-binding domain"/>
    <property type="match status" value="1"/>
</dbReference>
<evidence type="ECO:0000256" key="2">
    <source>
        <dbReference type="ARBA" id="ARBA00023125"/>
    </source>
</evidence>
<evidence type="ECO:0000313" key="5">
    <source>
        <dbReference type="EMBL" id="RDX02192.1"/>
    </source>
</evidence>
<proteinExistence type="predicted"/>
<reference evidence="6" key="1">
    <citation type="submission" date="2015-04" db="EMBL/GenBank/DDBJ databases">
        <authorList>
            <person name="Schardt J."/>
            <person name="Mueller-Herbst S."/>
            <person name="Scherer S."/>
            <person name="Huptas C."/>
        </authorList>
    </citation>
    <scope>NUCLEOTIDE SEQUENCE [LARGE SCALE GENOMIC DNA]</scope>
    <source>
        <strain evidence="6">Kiel-L1</strain>
    </source>
</reference>
<sequence>MLLQIHLESEEPIYMQICNQIIEGIAKGGYSPGEKLPSVRKLAADIGINFHTVNKAYQRLEREGFIEIHRKQGVSIPSQGVEIADVTRLQTLNQKLRPIVAEAIARSVSEQTFRQTCHELYEEFQASERENEAQ</sequence>
<keyword evidence="6" id="KW-1185">Reference proteome</keyword>
<keyword evidence="2" id="KW-0238">DNA-binding</keyword>
<dbReference type="SUPFAM" id="SSF46785">
    <property type="entry name" value="Winged helix' DNA-binding domain"/>
    <property type="match status" value="1"/>
</dbReference>
<dbReference type="PANTHER" id="PTHR38445">
    <property type="entry name" value="HTH-TYPE TRANSCRIPTIONAL REPRESSOR YTRA"/>
    <property type="match status" value="1"/>
</dbReference>
<dbReference type="PROSITE" id="PS50949">
    <property type="entry name" value="HTH_GNTR"/>
    <property type="match status" value="1"/>
</dbReference>
<gene>
    <name evidence="5" type="ORF">UR08_01270</name>
</gene>
<feature type="domain" description="HTH gntR-type" evidence="4">
    <location>
        <begin position="11"/>
        <end position="79"/>
    </location>
</feature>
<name>A0A3D8TTN4_9LIST</name>
<evidence type="ECO:0000259" key="4">
    <source>
        <dbReference type="PROSITE" id="PS50949"/>
    </source>
</evidence>
<accession>A0A3D8TTN4</accession>
<dbReference type="GO" id="GO:0003700">
    <property type="term" value="F:DNA-binding transcription factor activity"/>
    <property type="evidence" value="ECO:0007669"/>
    <property type="project" value="InterPro"/>
</dbReference>
<keyword evidence="1" id="KW-0805">Transcription regulation</keyword>
<dbReference type="SMART" id="SM00345">
    <property type="entry name" value="HTH_GNTR"/>
    <property type="match status" value="1"/>
</dbReference>
<evidence type="ECO:0000256" key="1">
    <source>
        <dbReference type="ARBA" id="ARBA00023015"/>
    </source>
</evidence>
<dbReference type="RefSeq" id="WP_115751864.1">
    <property type="nucleotide sequence ID" value="NZ_LARY01000001.1"/>
</dbReference>
<dbReference type="Proteomes" id="UP000257055">
    <property type="component" value="Unassembled WGS sequence"/>
</dbReference>
<comment type="caution">
    <text evidence="5">The sequence shown here is derived from an EMBL/GenBank/DDBJ whole genome shotgun (WGS) entry which is preliminary data.</text>
</comment>
<dbReference type="PANTHER" id="PTHR38445:SF12">
    <property type="entry name" value="GNTR-FAMILY TRANSCRIPTIONAL REGULATOR"/>
    <property type="match status" value="1"/>
</dbReference>
<dbReference type="InterPro" id="IPR000524">
    <property type="entry name" value="Tscrpt_reg_HTH_GntR"/>
</dbReference>
<dbReference type="Pfam" id="PF00392">
    <property type="entry name" value="GntR"/>
    <property type="match status" value="1"/>
</dbReference>
<dbReference type="AlphaFoldDB" id="A0A3D8TTN4"/>
<evidence type="ECO:0000313" key="6">
    <source>
        <dbReference type="Proteomes" id="UP000257055"/>
    </source>
</evidence>
<keyword evidence="3" id="KW-0804">Transcription</keyword>
<evidence type="ECO:0000256" key="3">
    <source>
        <dbReference type="ARBA" id="ARBA00023163"/>
    </source>
</evidence>
<protein>
    <submittedName>
        <fullName evidence="5">GntR family transcriptional regulator</fullName>
    </submittedName>
</protein>
<organism evidence="5 6">
    <name type="scientific">Listeria kieliensis</name>
    <dbReference type="NCBI Taxonomy" id="1621700"/>
    <lineage>
        <taxon>Bacteria</taxon>
        <taxon>Bacillati</taxon>
        <taxon>Bacillota</taxon>
        <taxon>Bacilli</taxon>
        <taxon>Bacillales</taxon>
        <taxon>Listeriaceae</taxon>
        <taxon>Listeria</taxon>
    </lineage>
</organism>